<dbReference type="RefSeq" id="WP_269357980.1">
    <property type="nucleotide sequence ID" value="NZ_JAPWHE010000004.1"/>
</dbReference>
<dbReference type="InterPro" id="IPR010657">
    <property type="entry name" value="ImpA_N"/>
</dbReference>
<organism evidence="3 4">
    <name type="scientific">Castellaniella denitrificans</name>
    <dbReference type="NCBI Taxonomy" id="56119"/>
    <lineage>
        <taxon>Bacteria</taxon>
        <taxon>Pseudomonadati</taxon>
        <taxon>Pseudomonadota</taxon>
        <taxon>Betaproteobacteria</taxon>
        <taxon>Burkholderiales</taxon>
        <taxon>Alcaligenaceae</taxon>
        <taxon>Castellaniella</taxon>
    </lineage>
</organism>
<dbReference type="Proteomes" id="UP001068379">
    <property type="component" value="Unassembled WGS sequence"/>
</dbReference>
<protein>
    <submittedName>
        <fullName evidence="3">Type VI secretion system protein TssA</fullName>
    </submittedName>
</protein>
<comment type="caution">
    <text evidence="3">The sequence shown here is derived from an EMBL/GenBank/DDBJ whole genome shotgun (WGS) entry which is preliminary data.</text>
</comment>
<feature type="compositionally biased region" description="Low complexity" evidence="1">
    <location>
        <begin position="205"/>
        <end position="230"/>
    </location>
</feature>
<feature type="region of interest" description="Disordered" evidence="1">
    <location>
        <begin position="1"/>
        <end position="22"/>
    </location>
</feature>
<dbReference type="Pfam" id="PF16989">
    <property type="entry name" value="T6SS_VasJ"/>
    <property type="match status" value="1"/>
</dbReference>
<dbReference type="InterPro" id="IPR017739">
    <property type="entry name" value="T6SS-assoc_VCA0119"/>
</dbReference>
<dbReference type="PANTHER" id="PTHR37024">
    <property type="entry name" value="TYPE VI SECRETION SYSTEM DUF2094 AND IMPA-RELATED DOMAIN PROTEIN"/>
    <property type="match status" value="1"/>
</dbReference>
<accession>A0ABT4M3A8</accession>
<name>A0ABT4M3A8_9BURK</name>
<evidence type="ECO:0000256" key="1">
    <source>
        <dbReference type="SAM" id="MobiDB-lite"/>
    </source>
</evidence>
<evidence type="ECO:0000313" key="3">
    <source>
        <dbReference type="EMBL" id="MCZ4329807.1"/>
    </source>
</evidence>
<feature type="domain" description="ImpA N-terminal" evidence="2">
    <location>
        <begin position="10"/>
        <end position="122"/>
    </location>
</feature>
<proteinExistence type="predicted"/>
<dbReference type="EMBL" id="JAPWHE010000004">
    <property type="protein sequence ID" value="MCZ4329807.1"/>
    <property type="molecule type" value="Genomic_DNA"/>
</dbReference>
<gene>
    <name evidence="3" type="primary">tssA</name>
    <name evidence="3" type="ORF">O4H32_07580</name>
</gene>
<dbReference type="NCBIfam" id="TIGR03362">
    <property type="entry name" value="VI_chp_7"/>
    <property type="match status" value="1"/>
</dbReference>
<evidence type="ECO:0000259" key="2">
    <source>
        <dbReference type="Pfam" id="PF06812"/>
    </source>
</evidence>
<dbReference type="Pfam" id="PF06812">
    <property type="entry name" value="ImpA_N"/>
    <property type="match status" value="1"/>
</dbReference>
<evidence type="ECO:0000313" key="4">
    <source>
        <dbReference type="Proteomes" id="UP001068379"/>
    </source>
</evidence>
<reference evidence="3" key="1">
    <citation type="submission" date="2022-12" db="EMBL/GenBank/DDBJ databases">
        <title>Bacterial isolates from different developmental stages of Nematostella vectensis.</title>
        <authorList>
            <person name="Fraune S."/>
        </authorList>
    </citation>
    <scope>NUCLEOTIDE SEQUENCE</scope>
    <source>
        <strain evidence="3">G21619-S1</strain>
    </source>
</reference>
<dbReference type="PANTHER" id="PTHR37024:SF3">
    <property type="entry name" value="TYPE VI SECRETION SYSTEM PROTEIN TSSA"/>
    <property type="match status" value="1"/>
</dbReference>
<keyword evidence="4" id="KW-1185">Reference proteome</keyword>
<sequence>MTLDTESLLLPISGPNPGGTDIRSGEEYDGLTAEIDKMSSPSSTGQIDWLKVETTASRLLAQQSKDFMLAAWLSAAWMQSRGIEGLAAGLRLHEQLIARFWDSAQPPLKRLRGRRNALQWWVERASDWLDGQEEIAPLQPPFHQAMLDDAQSLDTRLGELDPECPPLQPLIQRIRRLSRIEPEPQPATSEERAPSSSGTAEMPTGAAASQPQGAAAPAAASSAPSPAPAAFRPGGDQHMALDSEDAVLHAMQPALDHLGQLGSALRSLSPLNPASIDLCRLTARAVILAAPPSQQGITALMPPPVAIQDAFATIMQNGNAEGLIEFCESRLATFPYWLDLDRESARGFSLMGSAGAPLRQAVIDHVLCFTQRVPDIEHLAFSDGTPFASEATRQWLASCRAARQSSGDGPADRASQALTQARTALADGQTDQALQIYQTLIETTWAGRDRFLARLAMLEALPQIAPQASPQALARHLADECLKHDLGAWEPDLARRSWQTILRALNRMQPRPDPAEDAHLAAAGQALIEQARLALAQLDPGALLR</sequence>
<feature type="region of interest" description="Disordered" evidence="1">
    <location>
        <begin position="178"/>
        <end position="238"/>
    </location>
</feature>